<name>A0A1H6PZK5_9BACT</name>
<dbReference type="InterPro" id="IPR014449">
    <property type="entry name" value="UCP007050_HI0931"/>
</dbReference>
<dbReference type="Proteomes" id="UP000199532">
    <property type="component" value="Unassembled WGS sequence"/>
</dbReference>
<evidence type="ECO:0000313" key="1">
    <source>
        <dbReference type="EMBL" id="SEI37063.1"/>
    </source>
</evidence>
<dbReference type="AlphaFoldDB" id="A0A1H6PZK5"/>
<proteinExistence type="predicted"/>
<dbReference type="EMBL" id="FNXY01000001">
    <property type="protein sequence ID" value="SEI37063.1"/>
    <property type="molecule type" value="Genomic_DNA"/>
</dbReference>
<evidence type="ECO:0000313" key="2">
    <source>
        <dbReference type="Proteomes" id="UP000199532"/>
    </source>
</evidence>
<evidence type="ECO:0008006" key="3">
    <source>
        <dbReference type="Google" id="ProtNLM"/>
    </source>
</evidence>
<protein>
    <recommendedName>
        <fullName evidence="3">DUF2251 domain-containing protein</fullName>
    </recommendedName>
</protein>
<organism evidence="1 2">
    <name type="scientific">Dyadobacter koreensis</name>
    <dbReference type="NCBI Taxonomy" id="408657"/>
    <lineage>
        <taxon>Bacteria</taxon>
        <taxon>Pseudomonadati</taxon>
        <taxon>Bacteroidota</taxon>
        <taxon>Cytophagia</taxon>
        <taxon>Cytophagales</taxon>
        <taxon>Spirosomataceae</taxon>
        <taxon>Dyadobacter</taxon>
    </lineage>
</organism>
<keyword evidence="2" id="KW-1185">Reference proteome</keyword>
<sequence>MKLDITHNYKIGHDTFIHSFSPTQNFGVAFEDDMTTGVFYAINKSEQPEVLDGLHIYNVADIIEKTLPTELQIGWSDDGWSAFLIINKHYHAIFDFGLRAGYCRNGIPENTGEWTLVNERQLTEEVMAKYLAPDEQRS</sequence>
<dbReference type="Pfam" id="PF10008">
    <property type="entry name" value="DUF2251"/>
    <property type="match status" value="1"/>
</dbReference>
<accession>A0A1H6PZK5</accession>
<dbReference type="RefSeq" id="WP_218148535.1">
    <property type="nucleotide sequence ID" value="NZ_FNXY01000001.1"/>
</dbReference>
<gene>
    <name evidence="1" type="ORF">SAMN04487995_0017</name>
</gene>
<reference evidence="1 2" key="1">
    <citation type="submission" date="2016-10" db="EMBL/GenBank/DDBJ databases">
        <authorList>
            <person name="de Groot N.N."/>
        </authorList>
    </citation>
    <scope>NUCLEOTIDE SEQUENCE [LARGE SCALE GENOMIC DNA]</scope>
    <source>
        <strain evidence="1 2">DSM 19938</strain>
    </source>
</reference>